<evidence type="ECO:0000256" key="9">
    <source>
        <dbReference type="RuleBase" id="RU004386"/>
    </source>
</evidence>
<dbReference type="Proteomes" id="UP000095706">
    <property type="component" value="Unassembled WGS sequence"/>
</dbReference>
<keyword evidence="3 9" id="KW-0031">Aminopeptidase</keyword>
<dbReference type="GO" id="GO:0005737">
    <property type="term" value="C:cytoplasm"/>
    <property type="evidence" value="ECO:0007669"/>
    <property type="project" value="UniProtKB-ARBA"/>
</dbReference>
<dbReference type="NCBIfam" id="NF002600">
    <property type="entry name" value="PRK02256.1"/>
    <property type="match status" value="1"/>
</dbReference>
<proteinExistence type="inferred from homology"/>
<dbReference type="PANTHER" id="PTHR28570">
    <property type="entry name" value="ASPARTYL AMINOPEPTIDASE"/>
    <property type="match status" value="1"/>
</dbReference>
<keyword evidence="5 9" id="KW-0479">Metal-binding</keyword>
<comment type="cofactor">
    <cofactor evidence="1 10">
        <name>Zn(2+)</name>
        <dbReference type="ChEBI" id="CHEBI:29105"/>
    </cofactor>
</comment>
<evidence type="ECO:0000256" key="8">
    <source>
        <dbReference type="ARBA" id="ARBA00023049"/>
    </source>
</evidence>
<dbReference type="Gene3D" id="3.40.630.10">
    <property type="entry name" value="Zn peptidases"/>
    <property type="match status" value="1"/>
</dbReference>
<dbReference type="STRING" id="1150298.ERS852406_02981"/>
<dbReference type="Gene3D" id="2.30.250.10">
    <property type="entry name" value="Aminopeptidase i, Domain 2"/>
    <property type="match status" value="1"/>
</dbReference>
<keyword evidence="4 9" id="KW-0645">Protease</keyword>
<dbReference type="PANTHER" id="PTHR28570:SF2">
    <property type="entry name" value="M18 FAMILY AMINOPEPTIDASE 1-RELATED"/>
    <property type="match status" value="1"/>
</dbReference>
<dbReference type="EMBL" id="CYYV01000017">
    <property type="protein sequence ID" value="CUO84315.1"/>
    <property type="molecule type" value="Genomic_DNA"/>
</dbReference>
<comment type="similarity">
    <text evidence="2 9">Belongs to the peptidase M18 family.</text>
</comment>
<reference evidence="11 12" key="1">
    <citation type="submission" date="2015-09" db="EMBL/GenBank/DDBJ databases">
        <authorList>
            <consortium name="Pathogen Informatics"/>
        </authorList>
    </citation>
    <scope>NUCLEOTIDE SEQUENCE [LARGE SCALE GENOMIC DNA]</scope>
    <source>
        <strain evidence="11 12">2789STDY5608849</strain>
    </source>
</reference>
<dbReference type="InterPro" id="IPR001948">
    <property type="entry name" value="Peptidase_M18"/>
</dbReference>
<evidence type="ECO:0000256" key="5">
    <source>
        <dbReference type="ARBA" id="ARBA00022723"/>
    </source>
</evidence>
<evidence type="ECO:0000256" key="7">
    <source>
        <dbReference type="ARBA" id="ARBA00022833"/>
    </source>
</evidence>
<dbReference type="GO" id="GO:0008270">
    <property type="term" value="F:zinc ion binding"/>
    <property type="evidence" value="ECO:0007669"/>
    <property type="project" value="InterPro"/>
</dbReference>
<protein>
    <recommendedName>
        <fullName evidence="10">M18 family aminopeptidase</fullName>
        <ecNumber evidence="10">3.4.11.-</ecNumber>
    </recommendedName>
</protein>
<dbReference type="PRINTS" id="PR00932">
    <property type="entry name" value="AMINO1PTASE"/>
</dbReference>
<dbReference type="GO" id="GO:0006508">
    <property type="term" value="P:proteolysis"/>
    <property type="evidence" value="ECO:0007669"/>
    <property type="project" value="UniProtKB-KW"/>
</dbReference>
<dbReference type="GO" id="GO:0008237">
    <property type="term" value="F:metallopeptidase activity"/>
    <property type="evidence" value="ECO:0007669"/>
    <property type="project" value="UniProtKB-KW"/>
</dbReference>
<dbReference type="CDD" id="cd05659">
    <property type="entry name" value="M18_API"/>
    <property type="match status" value="1"/>
</dbReference>
<evidence type="ECO:0000256" key="6">
    <source>
        <dbReference type="ARBA" id="ARBA00022801"/>
    </source>
</evidence>
<evidence type="ECO:0000256" key="2">
    <source>
        <dbReference type="ARBA" id="ARBA00008290"/>
    </source>
</evidence>
<dbReference type="AlphaFoldDB" id="A0A174IGV3"/>
<organism evidence="11 12">
    <name type="scientific">Fusicatenibacter saccharivorans</name>
    <dbReference type="NCBI Taxonomy" id="1150298"/>
    <lineage>
        <taxon>Bacteria</taxon>
        <taxon>Bacillati</taxon>
        <taxon>Bacillota</taxon>
        <taxon>Clostridia</taxon>
        <taxon>Lachnospirales</taxon>
        <taxon>Lachnospiraceae</taxon>
        <taxon>Fusicatenibacter</taxon>
    </lineage>
</organism>
<keyword evidence="7 9" id="KW-0862">Zinc</keyword>
<name>A0A174IGV3_9FIRM</name>
<dbReference type="FunFam" id="2.30.250.10:FF:000006">
    <property type="entry name" value="Probable M18 family aminopeptidase 1"/>
    <property type="match status" value="1"/>
</dbReference>
<evidence type="ECO:0000313" key="11">
    <source>
        <dbReference type="EMBL" id="CUO84315.1"/>
    </source>
</evidence>
<evidence type="ECO:0000256" key="1">
    <source>
        <dbReference type="ARBA" id="ARBA00001947"/>
    </source>
</evidence>
<dbReference type="Pfam" id="PF02127">
    <property type="entry name" value="Peptidase_M18"/>
    <property type="match status" value="1"/>
</dbReference>
<evidence type="ECO:0000256" key="3">
    <source>
        <dbReference type="ARBA" id="ARBA00022438"/>
    </source>
</evidence>
<evidence type="ECO:0000256" key="4">
    <source>
        <dbReference type="ARBA" id="ARBA00022670"/>
    </source>
</evidence>
<keyword evidence="8 9" id="KW-0482">Metalloprotease</keyword>
<dbReference type="EC" id="3.4.11.-" evidence="10"/>
<dbReference type="GO" id="GO:0004177">
    <property type="term" value="F:aminopeptidase activity"/>
    <property type="evidence" value="ECO:0007669"/>
    <property type="project" value="UniProtKB-KW"/>
</dbReference>
<keyword evidence="6 9" id="KW-0378">Hydrolase</keyword>
<dbReference type="SUPFAM" id="SSF101821">
    <property type="entry name" value="Aminopeptidase/glucanase lid domain"/>
    <property type="match status" value="1"/>
</dbReference>
<evidence type="ECO:0000313" key="12">
    <source>
        <dbReference type="Proteomes" id="UP000095706"/>
    </source>
</evidence>
<dbReference type="InterPro" id="IPR023358">
    <property type="entry name" value="Peptidase_M18_dom2"/>
</dbReference>
<dbReference type="SUPFAM" id="SSF53187">
    <property type="entry name" value="Zn-dependent exopeptidases"/>
    <property type="match status" value="1"/>
</dbReference>
<accession>A0A174IGV3</accession>
<sequence>MSSKFPCSMIQKKNKEILILPLKAPLQPKKRFAVGLFSNSRKSLFFPSKQIIMKEIAIMTGAKKYERIIERKQKERKAMERKTAWNEYKKKDMKKLEKLNAGYRAFLDHGKTERECVKESVRQAEEAGYVSLDTYVKENRALKPGDKVYAVCMKKAIALFQIGTKPLTEGMNILGAHIDSPRLDVKQNPLYEDNGFTYLDTHYYGGIKKWQWVTLPLAIHGVVAKKDGEVVDVVIGEDDNDPVFCVTDLLIHLSREQQTKPASTVVEGENLDLLIGSQPLEGTEKDAVKAMTLKLLNDKYGIEEEDFLSAELEIVPAGKARELGMDASMILAYGQDDRVCAYTSLVAMLEVEAPEKTSCCLLVDKEEIGSVGATGMQSHFFENTMAELLALAGEGTELALRRCLASSRMLSSDVSAAFDPLYAAAFEKKNAAFFGKGIVINKFTGAGGKSGSNDANAEYVGALRAIFDDAKVNWQTAELGKVDVGGGGTIAYIMSLYGMEVIDSGVPVLSMHAPWEVTSKADVYEAKKAYVAFLKNA</sequence>
<evidence type="ECO:0000256" key="10">
    <source>
        <dbReference type="RuleBase" id="RU004387"/>
    </source>
</evidence>
<gene>
    <name evidence="11" type="primary">apeA</name>
    <name evidence="11" type="ORF">ERS852406_02981</name>
</gene>